<evidence type="ECO:0000313" key="2">
    <source>
        <dbReference type="EMBL" id="CAD2125993.1"/>
    </source>
</evidence>
<feature type="coiled-coil region" evidence="1">
    <location>
        <begin position="89"/>
        <end position="156"/>
    </location>
</feature>
<evidence type="ECO:0000256" key="1">
    <source>
        <dbReference type="SAM" id="Coils"/>
    </source>
</evidence>
<proteinExistence type="predicted"/>
<protein>
    <submittedName>
        <fullName evidence="2">Uncharacterized protein</fullName>
    </submittedName>
</protein>
<gene>
    <name evidence="2" type="ORF">MENT_LOCUS1395</name>
</gene>
<reference evidence="2 3" key="1">
    <citation type="submission" date="2020-08" db="EMBL/GenBank/DDBJ databases">
        <authorList>
            <person name="Koutsovoulos G."/>
            <person name="Danchin GJ E."/>
        </authorList>
    </citation>
    <scope>NUCLEOTIDE SEQUENCE [LARGE SCALE GENOMIC DNA]</scope>
</reference>
<accession>A0A6V7TL04</accession>
<dbReference type="Proteomes" id="UP000580250">
    <property type="component" value="Unassembled WGS sequence"/>
</dbReference>
<keyword evidence="1" id="KW-0175">Coiled coil</keyword>
<evidence type="ECO:0000313" key="3">
    <source>
        <dbReference type="Proteomes" id="UP000580250"/>
    </source>
</evidence>
<dbReference type="InterPro" id="IPR043136">
    <property type="entry name" value="B30.2/SPRY_sf"/>
</dbReference>
<dbReference type="OrthoDB" id="445357at2759"/>
<dbReference type="AlphaFoldDB" id="A0A6V7TL04"/>
<organism evidence="2 3">
    <name type="scientific">Meloidogyne enterolobii</name>
    <name type="common">Root-knot nematode worm</name>
    <name type="synonym">Meloidogyne mayaguensis</name>
    <dbReference type="NCBI Taxonomy" id="390850"/>
    <lineage>
        <taxon>Eukaryota</taxon>
        <taxon>Metazoa</taxon>
        <taxon>Ecdysozoa</taxon>
        <taxon>Nematoda</taxon>
        <taxon>Chromadorea</taxon>
        <taxon>Rhabditida</taxon>
        <taxon>Tylenchina</taxon>
        <taxon>Tylenchomorpha</taxon>
        <taxon>Tylenchoidea</taxon>
        <taxon>Meloidogynidae</taxon>
        <taxon>Meloidogyninae</taxon>
        <taxon>Meloidogyne</taxon>
    </lineage>
</organism>
<name>A0A6V7TL04_MELEN</name>
<dbReference type="Gene3D" id="2.60.120.920">
    <property type="match status" value="1"/>
</dbReference>
<sequence length="375" mass="42972">MTLTKKQQNNKPIPIELIYEISRSINGYGNLLIKKQINDTSKQQKYFVSKIKCSENVLISSRIIYLFSGNTLKEILNYFKKINKRKIMVVKLEDLIKKIEIEKQEKIRKTKEENAHELLRMRGNQKILDDVNKSSVEKIEEEYKKIIQETKEKSEEQVLVLPKNKLVKIAEVMSCCDSKCLSAGSLCRNGNGIVKIRKSGIFAKYFCSTQNLEGNRPIMVVAESKFMRANIPSDVPGQAYAVFYAEMIGIPDTYKNMDWKAELGLYKDANCFFRVSSDGHYYTATTKRMFSEPLTGCVVFGVGQIFPPRNKPNAPIQIFFTMDGKQIDKTILMTEDVDLLPHIIIKNCDAEVNFGMDDTKPFTYDIGKHEAAYDN</sequence>
<dbReference type="EMBL" id="CAJEWN010000004">
    <property type="protein sequence ID" value="CAD2125993.1"/>
    <property type="molecule type" value="Genomic_DNA"/>
</dbReference>
<comment type="caution">
    <text evidence="2">The sequence shown here is derived from an EMBL/GenBank/DDBJ whole genome shotgun (WGS) entry which is preliminary data.</text>
</comment>